<dbReference type="GO" id="GO:0006508">
    <property type="term" value="P:proteolysis"/>
    <property type="evidence" value="ECO:0007669"/>
    <property type="project" value="UniProtKB-KW"/>
</dbReference>
<feature type="disulfide bond" evidence="14">
    <location>
        <begin position="185"/>
        <end position="254"/>
    </location>
</feature>
<reference evidence="16 17" key="1">
    <citation type="journal article" date="2019" name="Nat. Ecol. Evol.">
        <title>Megaphylogeny resolves global patterns of mushroom evolution.</title>
        <authorList>
            <person name="Varga T."/>
            <person name="Krizsan K."/>
            <person name="Foldi C."/>
            <person name="Dima B."/>
            <person name="Sanchez-Garcia M."/>
            <person name="Sanchez-Ramirez S."/>
            <person name="Szollosi G.J."/>
            <person name="Szarkandi J.G."/>
            <person name="Papp V."/>
            <person name="Albert L."/>
            <person name="Andreopoulos W."/>
            <person name="Angelini C."/>
            <person name="Antonin V."/>
            <person name="Barry K.W."/>
            <person name="Bougher N.L."/>
            <person name="Buchanan P."/>
            <person name="Buyck B."/>
            <person name="Bense V."/>
            <person name="Catcheside P."/>
            <person name="Chovatia M."/>
            <person name="Cooper J."/>
            <person name="Damon W."/>
            <person name="Desjardin D."/>
            <person name="Finy P."/>
            <person name="Geml J."/>
            <person name="Haridas S."/>
            <person name="Hughes K."/>
            <person name="Justo A."/>
            <person name="Karasinski D."/>
            <person name="Kautmanova I."/>
            <person name="Kiss B."/>
            <person name="Kocsube S."/>
            <person name="Kotiranta H."/>
            <person name="LaButti K.M."/>
            <person name="Lechner B.E."/>
            <person name="Liimatainen K."/>
            <person name="Lipzen A."/>
            <person name="Lukacs Z."/>
            <person name="Mihaltcheva S."/>
            <person name="Morgado L.N."/>
            <person name="Niskanen T."/>
            <person name="Noordeloos M.E."/>
            <person name="Ohm R.A."/>
            <person name="Ortiz-Santana B."/>
            <person name="Ovrebo C."/>
            <person name="Racz N."/>
            <person name="Riley R."/>
            <person name="Savchenko A."/>
            <person name="Shiryaev A."/>
            <person name="Soop K."/>
            <person name="Spirin V."/>
            <person name="Szebenyi C."/>
            <person name="Tomsovsky M."/>
            <person name="Tulloss R.E."/>
            <person name="Uehling J."/>
            <person name="Grigoriev I.V."/>
            <person name="Vagvolgyi C."/>
            <person name="Papp T."/>
            <person name="Martin F.M."/>
            <person name="Miettinen O."/>
            <person name="Hibbett D.S."/>
            <person name="Nagy L.G."/>
        </authorList>
    </citation>
    <scope>NUCLEOTIDE SEQUENCE [LARGE SCALE GENOMIC DNA]</scope>
    <source>
        <strain evidence="16 17">CBS 309.79</strain>
    </source>
</reference>
<dbReference type="GO" id="GO:0046872">
    <property type="term" value="F:metal ion binding"/>
    <property type="evidence" value="ECO:0007669"/>
    <property type="project" value="UniProtKB-KW"/>
</dbReference>
<dbReference type="InterPro" id="IPR024079">
    <property type="entry name" value="MetalloPept_cat_dom_sf"/>
</dbReference>
<dbReference type="AlphaFoldDB" id="A0A5C3Q9P6"/>
<evidence type="ECO:0000256" key="9">
    <source>
        <dbReference type="ARBA" id="ARBA00022833"/>
    </source>
</evidence>
<dbReference type="EMBL" id="ML178839">
    <property type="protein sequence ID" value="TFK98481.1"/>
    <property type="molecule type" value="Genomic_DNA"/>
</dbReference>
<evidence type="ECO:0000256" key="5">
    <source>
        <dbReference type="ARBA" id="ARBA00022685"/>
    </source>
</evidence>
<keyword evidence="10" id="KW-0482">Metalloprotease</keyword>
<comment type="catalytic activity">
    <reaction evidence="1">
        <text>Preferential cleavage of bonds with hydrophobic residues in P1'. Also 3-Asn-|-Gln-4 and 8-Gly-|-Ser-9 bonds in insulin B chain.</text>
        <dbReference type="EC" id="3.4.24.39"/>
    </reaction>
</comment>
<dbReference type="Gene3D" id="3.40.390.10">
    <property type="entry name" value="Collagenase (Catalytic Domain)"/>
    <property type="match status" value="1"/>
</dbReference>
<evidence type="ECO:0000256" key="13">
    <source>
        <dbReference type="PIRSR" id="PIRSR601384-2"/>
    </source>
</evidence>
<evidence type="ECO:0000256" key="15">
    <source>
        <dbReference type="SAM" id="SignalP"/>
    </source>
</evidence>
<dbReference type="GO" id="GO:0004222">
    <property type="term" value="F:metalloendopeptidase activity"/>
    <property type="evidence" value="ECO:0007669"/>
    <property type="project" value="InterPro"/>
</dbReference>
<feature type="disulfide bond" evidence="14">
    <location>
        <begin position="262"/>
        <end position="288"/>
    </location>
</feature>
<evidence type="ECO:0000256" key="11">
    <source>
        <dbReference type="ARBA" id="ARBA00023145"/>
    </source>
</evidence>
<keyword evidence="4" id="KW-0645">Protease</keyword>
<evidence type="ECO:0000313" key="17">
    <source>
        <dbReference type="Proteomes" id="UP000305067"/>
    </source>
</evidence>
<dbReference type="STRING" id="1884261.A0A5C3Q9P6"/>
<keyword evidence="17" id="KW-1185">Reference proteome</keyword>
<evidence type="ECO:0000313" key="16">
    <source>
        <dbReference type="EMBL" id="TFK98481.1"/>
    </source>
</evidence>
<evidence type="ECO:0000256" key="4">
    <source>
        <dbReference type="ARBA" id="ARBA00022670"/>
    </source>
</evidence>
<sequence length="363" mass="38436">MLRCSAALLTFAATALALSSGDLTVKLSAVSPVVASIDDIILTAVVSNPTSEDIKFVKFGSVLDELPTKSFNVRKGDEAVTFSGVEIIPALDIDAAFITIPAGGSIAVNHTVAASYAFEAAGTGVFTFETSVNLQVADGPDSELAHFVLESTSVDVEVTDDVAKRSVFPDDDESEVGLRTSTPVCDNATRRNFLAAALKEARAVAGGAATNIKQSPNSARFKTYFNDASRNDIWYNFDRVAGDLASSGNRGLHCKDRAGGLCAGGGVGAYVRLVTSGNNIISSEAYFCDWFFGTKDLKAICNGTNFPQTRVNVMLHELTHAVFRSTDTVYGCPGSRGLSSANKKKNADNYTCFALHNYLANTC</sequence>
<feature type="binding site" evidence="13">
    <location>
        <position position="316"/>
    </location>
    <ligand>
        <name>Zn(2+)</name>
        <dbReference type="ChEBI" id="CHEBI:29105"/>
        <note>catalytic</note>
    </ligand>
</feature>
<keyword evidence="5" id="KW-0165">Cleavage on pair of basic residues</keyword>
<evidence type="ECO:0000256" key="14">
    <source>
        <dbReference type="PIRSR" id="PIRSR601384-3"/>
    </source>
</evidence>
<evidence type="ECO:0000256" key="10">
    <source>
        <dbReference type="ARBA" id="ARBA00023049"/>
    </source>
</evidence>
<dbReference type="PANTHER" id="PTHR37016">
    <property type="match status" value="1"/>
</dbReference>
<dbReference type="SUPFAM" id="SSF55486">
    <property type="entry name" value="Metalloproteases ('zincins'), catalytic domain"/>
    <property type="match status" value="1"/>
</dbReference>
<accession>A0A5C3Q9P6</accession>
<evidence type="ECO:0000256" key="7">
    <source>
        <dbReference type="ARBA" id="ARBA00022729"/>
    </source>
</evidence>
<dbReference type="PANTHER" id="PTHR37016:SF3">
    <property type="entry name" value="NEUTRAL PROTEASE 2-RELATED"/>
    <property type="match status" value="1"/>
</dbReference>
<protein>
    <recommendedName>
        <fullName evidence="3">deuterolysin</fullName>
        <ecNumber evidence="3">3.4.24.39</ecNumber>
    </recommendedName>
</protein>
<comment type="cofactor">
    <cofactor evidence="13">
        <name>Zn(2+)</name>
        <dbReference type="ChEBI" id="CHEBI:29105"/>
    </cofactor>
    <text evidence="13">Binds 1 zinc ion per subunit.</text>
</comment>
<dbReference type="Gene3D" id="2.60.40.2970">
    <property type="match status" value="1"/>
</dbReference>
<evidence type="ECO:0000256" key="12">
    <source>
        <dbReference type="PIRSR" id="PIRSR601384-1"/>
    </source>
</evidence>
<dbReference type="OrthoDB" id="412874at2759"/>
<evidence type="ECO:0000256" key="2">
    <source>
        <dbReference type="ARBA" id="ARBA00010279"/>
    </source>
</evidence>
<keyword evidence="7 15" id="KW-0732">Signal</keyword>
<feature type="chain" id="PRO_5022980369" description="deuterolysin" evidence="15">
    <location>
        <begin position="18"/>
        <end position="363"/>
    </location>
</feature>
<feature type="signal peptide" evidence="15">
    <location>
        <begin position="1"/>
        <end position="17"/>
    </location>
</feature>
<feature type="binding site" evidence="13">
    <location>
        <position position="327"/>
    </location>
    <ligand>
        <name>Zn(2+)</name>
        <dbReference type="ChEBI" id="CHEBI:29105"/>
        <note>catalytic</note>
    </ligand>
</feature>
<proteinExistence type="inferred from homology"/>
<dbReference type="InterPro" id="IPR050414">
    <property type="entry name" value="Fungal_M35_metalloproteases"/>
</dbReference>
<dbReference type="Pfam" id="PF02102">
    <property type="entry name" value="Peptidase_M35"/>
    <property type="match status" value="1"/>
</dbReference>
<keyword evidence="9 13" id="KW-0862">Zinc</keyword>
<dbReference type="InterPro" id="IPR001384">
    <property type="entry name" value="Peptidase_M35"/>
</dbReference>
<evidence type="ECO:0000256" key="8">
    <source>
        <dbReference type="ARBA" id="ARBA00022801"/>
    </source>
</evidence>
<comment type="similarity">
    <text evidence="2">Belongs to the peptidase M35 family.</text>
</comment>
<evidence type="ECO:0000256" key="3">
    <source>
        <dbReference type="ARBA" id="ARBA00012431"/>
    </source>
</evidence>
<feature type="binding site" evidence="13">
    <location>
        <position position="320"/>
    </location>
    <ligand>
        <name>Zn(2+)</name>
        <dbReference type="ChEBI" id="CHEBI:29105"/>
        <note>catalytic</note>
    </ligand>
</feature>
<evidence type="ECO:0000256" key="1">
    <source>
        <dbReference type="ARBA" id="ARBA00001187"/>
    </source>
</evidence>
<dbReference type="EC" id="3.4.24.39" evidence="3"/>
<organism evidence="16 17">
    <name type="scientific">Pterulicium gracile</name>
    <dbReference type="NCBI Taxonomy" id="1884261"/>
    <lineage>
        <taxon>Eukaryota</taxon>
        <taxon>Fungi</taxon>
        <taxon>Dikarya</taxon>
        <taxon>Basidiomycota</taxon>
        <taxon>Agaricomycotina</taxon>
        <taxon>Agaricomycetes</taxon>
        <taxon>Agaricomycetidae</taxon>
        <taxon>Agaricales</taxon>
        <taxon>Pleurotineae</taxon>
        <taxon>Pterulaceae</taxon>
        <taxon>Pterulicium</taxon>
    </lineage>
</organism>
<name>A0A5C3Q9P6_9AGAR</name>
<dbReference type="Proteomes" id="UP000305067">
    <property type="component" value="Unassembled WGS sequence"/>
</dbReference>
<gene>
    <name evidence="16" type="ORF">BDV98DRAFT_572745</name>
</gene>
<keyword evidence="11" id="KW-0865">Zymogen</keyword>
<keyword evidence="8" id="KW-0378">Hydrolase</keyword>
<feature type="active site" evidence="12">
    <location>
        <position position="317"/>
    </location>
</feature>
<keyword evidence="6 13" id="KW-0479">Metal-binding</keyword>
<evidence type="ECO:0000256" key="6">
    <source>
        <dbReference type="ARBA" id="ARBA00022723"/>
    </source>
</evidence>